<dbReference type="NCBIfam" id="NF033105">
    <property type="entry name" value="bla_subclass_B3"/>
    <property type="match status" value="1"/>
</dbReference>
<accession>A0ABS2JN62</accession>
<dbReference type="PANTHER" id="PTHR42951">
    <property type="entry name" value="METALLO-BETA-LACTAMASE DOMAIN-CONTAINING"/>
    <property type="match status" value="1"/>
</dbReference>
<dbReference type="InterPro" id="IPR050855">
    <property type="entry name" value="NDM-1-like"/>
</dbReference>
<dbReference type="RefSeq" id="WP_204634953.1">
    <property type="nucleotide sequence ID" value="NZ_JADIKC010000003.1"/>
</dbReference>
<dbReference type="NCBIfam" id="NF012229">
    <property type="entry name" value="bla_class_B_core"/>
    <property type="match status" value="1"/>
</dbReference>
<feature type="domain" description="Metallo-beta-lactamase" evidence="3">
    <location>
        <begin position="48"/>
        <end position="240"/>
    </location>
</feature>
<protein>
    <submittedName>
        <fullName evidence="4">Subclass B3 metallo-beta-lactamase</fullName>
    </submittedName>
</protein>
<evidence type="ECO:0000313" key="5">
    <source>
        <dbReference type="Proteomes" id="UP001430065"/>
    </source>
</evidence>
<keyword evidence="2" id="KW-0732">Signal</keyword>
<evidence type="ECO:0000259" key="3">
    <source>
        <dbReference type="SMART" id="SM00849"/>
    </source>
</evidence>
<dbReference type="Gene3D" id="3.60.15.10">
    <property type="entry name" value="Ribonuclease Z/Hydroxyacylglutathione hydrolase-like"/>
    <property type="match status" value="1"/>
</dbReference>
<dbReference type="InterPro" id="IPR036866">
    <property type="entry name" value="RibonucZ/Hydroxyglut_hydro"/>
</dbReference>
<dbReference type="Proteomes" id="UP001430065">
    <property type="component" value="Unassembled WGS sequence"/>
</dbReference>
<sequence length="295" mass="31334">MKPFFRATLGVCLGLSIAASAHASPPEWTQPQKPFRIYGDTYYVGMRGLTSILIQSSDGLVLIDGTLPQNAAQIEANIKALGFKLGDVKLILNTHAHSDHAGAIATLAHDTGARVVASEIGAKELMLGGKYPDDPQFAEALDYPAVAHVDTVADDGVVRLGDVEITAHYTPGHTPGSTSWTWQSCEGQRCLHMVYADSVSALTAGSYRYSDPAHPERVQNFRHGLSVIAALPCDILVTPHPDQIDFLERVAQRDAGAKPDPLLKPDACKSYSGAGSRGLDARLAKEQAAGKGGSP</sequence>
<feature type="chain" id="PRO_5047211382" evidence="2">
    <location>
        <begin position="24"/>
        <end position="295"/>
    </location>
</feature>
<evidence type="ECO:0000256" key="2">
    <source>
        <dbReference type="SAM" id="SignalP"/>
    </source>
</evidence>
<reference evidence="4 5" key="1">
    <citation type="submission" date="2020-10" db="EMBL/GenBank/DDBJ databases">
        <title>Phylogeny of dyella-like bacteria.</title>
        <authorList>
            <person name="Fu J."/>
        </authorList>
    </citation>
    <scope>NUCLEOTIDE SEQUENCE [LARGE SCALE GENOMIC DNA]</scope>
    <source>
        <strain evidence="4 5">THG-B117</strain>
    </source>
</reference>
<proteinExistence type="predicted"/>
<feature type="region of interest" description="Disordered" evidence="1">
    <location>
        <begin position="272"/>
        <end position="295"/>
    </location>
</feature>
<feature type="signal peptide" evidence="2">
    <location>
        <begin position="1"/>
        <end position="23"/>
    </location>
</feature>
<evidence type="ECO:0000256" key="1">
    <source>
        <dbReference type="SAM" id="MobiDB-lite"/>
    </source>
</evidence>
<dbReference type="EMBL" id="JADIKC010000003">
    <property type="protein sequence ID" value="MBM7120472.1"/>
    <property type="molecule type" value="Genomic_DNA"/>
</dbReference>
<keyword evidence="5" id="KW-1185">Reference proteome</keyword>
<dbReference type="SMART" id="SM00849">
    <property type="entry name" value="Lactamase_B"/>
    <property type="match status" value="1"/>
</dbReference>
<dbReference type="PANTHER" id="PTHR42951:SF17">
    <property type="entry name" value="METALLO-BETA-LACTAMASE DOMAIN-CONTAINING PROTEIN"/>
    <property type="match status" value="1"/>
</dbReference>
<dbReference type="InterPro" id="IPR001279">
    <property type="entry name" value="Metallo-B-lactamas"/>
</dbReference>
<comment type="caution">
    <text evidence="4">The sequence shown here is derived from an EMBL/GenBank/DDBJ whole genome shotgun (WGS) entry which is preliminary data.</text>
</comment>
<organism evidence="4 5">
    <name type="scientific">Dyella kyungheensis</name>
    <dbReference type="NCBI Taxonomy" id="1242174"/>
    <lineage>
        <taxon>Bacteria</taxon>
        <taxon>Pseudomonadati</taxon>
        <taxon>Pseudomonadota</taxon>
        <taxon>Gammaproteobacteria</taxon>
        <taxon>Lysobacterales</taxon>
        <taxon>Rhodanobacteraceae</taxon>
        <taxon>Dyella</taxon>
    </lineage>
</organism>
<dbReference type="CDD" id="cd16290">
    <property type="entry name" value="AIM-1_SMB-1-like_MBL-B3"/>
    <property type="match status" value="1"/>
</dbReference>
<gene>
    <name evidence="4" type="primary">bla</name>
    <name evidence="4" type="ORF">ISP20_04785</name>
</gene>
<dbReference type="Pfam" id="PF00753">
    <property type="entry name" value="Lactamase_B"/>
    <property type="match status" value="1"/>
</dbReference>
<dbReference type="SUPFAM" id="SSF56281">
    <property type="entry name" value="Metallo-hydrolase/oxidoreductase"/>
    <property type="match status" value="1"/>
</dbReference>
<evidence type="ECO:0000313" key="4">
    <source>
        <dbReference type="EMBL" id="MBM7120472.1"/>
    </source>
</evidence>
<name>A0ABS2JN62_9GAMM</name>